<evidence type="ECO:0000256" key="1">
    <source>
        <dbReference type="SAM" id="SignalP"/>
    </source>
</evidence>
<dbReference type="PANTHER" id="PTHR37973:SF1">
    <property type="entry name" value="DICKKOPF_N DOMAIN-CONTAINING PROTEIN"/>
    <property type="match status" value="1"/>
</dbReference>
<keyword evidence="1" id="KW-0732">Signal</keyword>
<dbReference type="WBParaSite" id="MhA1_Contig2248.frz3.gene4">
    <property type="protein sequence ID" value="MhA1_Contig2248.frz3.gene4"/>
    <property type="gene ID" value="MhA1_Contig2248.frz3.gene4"/>
</dbReference>
<dbReference type="Proteomes" id="UP000095281">
    <property type="component" value="Unplaced"/>
</dbReference>
<feature type="signal peptide" evidence="1">
    <location>
        <begin position="1"/>
        <end position="22"/>
    </location>
</feature>
<accession>A0A1I8BFE3</accession>
<proteinExistence type="predicted"/>
<protein>
    <submittedName>
        <fullName evidence="3">EB domain-containing protein</fullName>
    </submittedName>
</protein>
<reference evidence="3" key="1">
    <citation type="submission" date="2016-11" db="UniProtKB">
        <authorList>
            <consortium name="WormBaseParasite"/>
        </authorList>
    </citation>
    <scope>IDENTIFICATION</scope>
</reference>
<evidence type="ECO:0000313" key="2">
    <source>
        <dbReference type="Proteomes" id="UP000095281"/>
    </source>
</evidence>
<organism evidence="2 3">
    <name type="scientific">Meloidogyne hapla</name>
    <name type="common">Root-knot nematode worm</name>
    <dbReference type="NCBI Taxonomy" id="6305"/>
    <lineage>
        <taxon>Eukaryota</taxon>
        <taxon>Metazoa</taxon>
        <taxon>Ecdysozoa</taxon>
        <taxon>Nematoda</taxon>
        <taxon>Chromadorea</taxon>
        <taxon>Rhabditida</taxon>
        <taxon>Tylenchina</taxon>
        <taxon>Tylenchomorpha</taxon>
        <taxon>Tylenchoidea</taxon>
        <taxon>Meloidogynidae</taxon>
        <taxon>Meloidogyninae</taxon>
        <taxon>Meloidogyne</taxon>
    </lineage>
</organism>
<keyword evidence="2" id="KW-1185">Reference proteome</keyword>
<name>A0A1I8BFE3_MELHA</name>
<evidence type="ECO:0000313" key="3">
    <source>
        <dbReference type="WBParaSite" id="MhA1_Contig2248.frz3.gene4"/>
    </source>
</evidence>
<feature type="chain" id="PRO_5009315759" evidence="1">
    <location>
        <begin position="23"/>
        <end position="265"/>
    </location>
</feature>
<dbReference type="AlphaFoldDB" id="A0A1I8BFE3"/>
<dbReference type="InterPro" id="IPR039260">
    <property type="entry name" value="Cpg-3"/>
</dbReference>
<dbReference type="PANTHER" id="PTHR37973">
    <property type="entry name" value="CHONDROITIN PROTEOGLYCAN 3"/>
    <property type="match status" value="1"/>
</dbReference>
<sequence length="265" mass="29680">MFSSMLSPILFVLLMSMSKTISTTTNDYVFTTEGEISIVNETDFINDFDFFDPMTLLEFTTTKNVTEEPEEDLILNDIPNNNENEVNKTIDPKNTTENTTEFFEENTFDNEVDSTIVPENETENTKDVFNDSISGNNSDTDFTTFTPEIKKCVPRSICYKDEDCGIIEKSGKANLRPRCLGIFLGTCDCTACISGLHCMNQTSCGGLYNSCENSTGICKCIEAHKLNGFANYGEALLKFCNKQKCNGELDTCFGLPCRRGRCFCH</sequence>